<protein>
    <recommendedName>
        <fullName evidence="5 12">1-(5-phosphoribosyl)-5-[(5-phosphoribosylamino)methylideneamino] imidazole-4-carboxamide isomerase</fullName>
        <ecNumber evidence="4 12">5.3.1.16</ecNumber>
    </recommendedName>
    <alternativeName>
        <fullName evidence="10 12">5-proFAR isomerase</fullName>
    </alternativeName>
    <alternativeName>
        <fullName evidence="9 12">Phosphoribosylformimino-5-aminoimidazole carboxamide ribotide isomerase</fullName>
    </alternativeName>
</protein>
<dbReference type="EC" id="5.3.1.16" evidence="4 12"/>
<dbReference type="GO" id="GO:0003949">
    <property type="term" value="F:1-(5-phosphoribosyl)-5-[(5-phosphoribosylamino)methylideneamino]imidazole-4-carboxamide isomerase activity"/>
    <property type="evidence" value="ECO:0007669"/>
    <property type="project" value="UniProtKB-EC"/>
</dbReference>
<dbReference type="Proteomes" id="UP000478008">
    <property type="component" value="Unassembled WGS sequence"/>
</dbReference>
<evidence type="ECO:0000256" key="9">
    <source>
        <dbReference type="ARBA" id="ARBA00030547"/>
    </source>
</evidence>
<dbReference type="InterPro" id="IPR011060">
    <property type="entry name" value="RibuloseP-bd_barrel"/>
</dbReference>
<dbReference type="CDD" id="cd04723">
    <property type="entry name" value="HisA_HisF"/>
    <property type="match status" value="1"/>
</dbReference>
<evidence type="ECO:0000256" key="11">
    <source>
        <dbReference type="RuleBase" id="RU003657"/>
    </source>
</evidence>
<dbReference type="PANTHER" id="PTHR43090">
    <property type="entry name" value="1-(5-PHOSPHORIBOSYL)-5-[(5-PHOSPHORIBOSYLAMINO)METHYLIDENEAMINO] IMIDAZOLE-4-CARBOXAMIDE ISOMERASE"/>
    <property type="match status" value="1"/>
</dbReference>
<evidence type="ECO:0000256" key="4">
    <source>
        <dbReference type="ARBA" id="ARBA00012550"/>
    </source>
</evidence>
<comment type="pathway">
    <text evidence="2 12">Amino-acid biosynthesis; L-histidine biosynthesis; L-histidine from 5-phospho-alpha-D-ribose 1-diphosphate: step 4/9.</text>
</comment>
<comment type="catalytic activity">
    <reaction evidence="1 12">
        <text>1-(5-phospho-beta-D-ribosyl)-5-[(5-phospho-beta-D-ribosylamino)methylideneamino]imidazole-4-carboxamide = 5-[(5-phospho-1-deoxy-D-ribulos-1-ylimino)methylamino]-1-(5-phospho-beta-D-ribosyl)imidazole-4-carboxamide</text>
        <dbReference type="Rhea" id="RHEA:15469"/>
        <dbReference type="ChEBI" id="CHEBI:58435"/>
        <dbReference type="ChEBI" id="CHEBI:58525"/>
        <dbReference type="EC" id="5.3.1.16"/>
    </reaction>
</comment>
<keyword evidence="6 11" id="KW-0028">Amino-acid biosynthesis</keyword>
<dbReference type="InterPro" id="IPR006062">
    <property type="entry name" value="His_biosynth"/>
</dbReference>
<dbReference type="EMBL" id="CABFWN010000004">
    <property type="protein sequence ID" value="VUG18892.1"/>
    <property type="molecule type" value="Genomic_DNA"/>
</dbReference>
<dbReference type="Gene3D" id="3.20.20.70">
    <property type="entry name" value="Aldolase class I"/>
    <property type="match status" value="1"/>
</dbReference>
<accession>A0A7D9D1T5</accession>
<sequence>MTRYVGCIDIHGGKVKQIVGGTLNQDDTEQSKNTCKSNLETNFVSEKSSSYYAKLYEEHGITRTHVIKLGSLEENNKVAIEALKAWPKHLQIGGGINDTNARYWIQQGADKVIVTSWLFPKGRFDKSRLERISQLVGKEHLVVDLSCRRNTEGQWVVAINKWQTLTQVVLSRETFELFERYCSEFLVHAADVEGLCKGIDQELVAKLAEWCNSPIVYAGGAKSIDDLKLVDKLSHGRVDLTFGSALDLFGGKLVRFEDCCRWNQQLEGPRIN</sequence>
<dbReference type="GO" id="GO:0005737">
    <property type="term" value="C:cytoplasm"/>
    <property type="evidence" value="ECO:0007669"/>
    <property type="project" value="UniProtKB-SubCell"/>
</dbReference>
<dbReference type="InterPro" id="IPR011858">
    <property type="entry name" value="His6/HISN3"/>
</dbReference>
<dbReference type="UniPathway" id="UPA00031">
    <property type="reaction ID" value="UER00009"/>
</dbReference>
<evidence type="ECO:0000256" key="5">
    <source>
        <dbReference type="ARBA" id="ARBA00018464"/>
    </source>
</evidence>
<evidence type="ECO:0000256" key="1">
    <source>
        <dbReference type="ARBA" id="ARBA00000901"/>
    </source>
</evidence>
<keyword evidence="7 11" id="KW-0368">Histidine biosynthesis</keyword>
<dbReference type="InterPro" id="IPR044524">
    <property type="entry name" value="Isoase_HisA-like"/>
</dbReference>
<dbReference type="GO" id="GO:0000162">
    <property type="term" value="P:L-tryptophan biosynthetic process"/>
    <property type="evidence" value="ECO:0007669"/>
    <property type="project" value="TreeGrafter"/>
</dbReference>
<evidence type="ECO:0000313" key="14">
    <source>
        <dbReference type="Proteomes" id="UP000478008"/>
    </source>
</evidence>
<name>A0A7D9D1T5_DEKBR</name>
<dbReference type="AlphaFoldDB" id="A0A7D9D1T5"/>
<evidence type="ECO:0000256" key="12">
    <source>
        <dbReference type="RuleBase" id="RU364022"/>
    </source>
</evidence>
<dbReference type="Pfam" id="PF00977">
    <property type="entry name" value="His_biosynth"/>
    <property type="match status" value="1"/>
</dbReference>
<dbReference type="GO" id="GO:0000105">
    <property type="term" value="P:L-histidine biosynthetic process"/>
    <property type="evidence" value="ECO:0007669"/>
    <property type="project" value="UniProtKB-UniPathway"/>
</dbReference>
<evidence type="ECO:0000256" key="3">
    <source>
        <dbReference type="ARBA" id="ARBA00009667"/>
    </source>
</evidence>
<organism evidence="13 14">
    <name type="scientific">Dekkera bruxellensis</name>
    <name type="common">Brettanomyces custersii</name>
    <dbReference type="NCBI Taxonomy" id="5007"/>
    <lineage>
        <taxon>Eukaryota</taxon>
        <taxon>Fungi</taxon>
        <taxon>Dikarya</taxon>
        <taxon>Ascomycota</taxon>
        <taxon>Saccharomycotina</taxon>
        <taxon>Pichiomycetes</taxon>
        <taxon>Pichiales</taxon>
        <taxon>Pichiaceae</taxon>
        <taxon>Brettanomyces</taxon>
    </lineage>
</organism>
<comment type="subcellular location">
    <subcellularLocation>
        <location evidence="12">Cytoplasm</location>
    </subcellularLocation>
</comment>
<keyword evidence="12" id="KW-0963">Cytoplasm</keyword>
<evidence type="ECO:0000256" key="7">
    <source>
        <dbReference type="ARBA" id="ARBA00023102"/>
    </source>
</evidence>
<dbReference type="PANTHER" id="PTHR43090:SF2">
    <property type="entry name" value="1-(5-PHOSPHORIBOSYL)-5-[(5-PHOSPHORIBOSYLAMINO)METHYLIDENEAMINO] IMIDAZOLE-4-CARBOXAMIDE ISOMERASE"/>
    <property type="match status" value="1"/>
</dbReference>
<comment type="similarity">
    <text evidence="3 11">Belongs to the HisA/HisF family.</text>
</comment>
<dbReference type="NCBIfam" id="TIGR02129">
    <property type="entry name" value="hisA_euk"/>
    <property type="match status" value="1"/>
</dbReference>
<keyword evidence="14" id="KW-1185">Reference proteome</keyword>
<evidence type="ECO:0000256" key="10">
    <source>
        <dbReference type="ARBA" id="ARBA00031376"/>
    </source>
</evidence>
<evidence type="ECO:0000256" key="2">
    <source>
        <dbReference type="ARBA" id="ARBA00005133"/>
    </source>
</evidence>
<evidence type="ECO:0000256" key="8">
    <source>
        <dbReference type="ARBA" id="ARBA00023235"/>
    </source>
</evidence>
<evidence type="ECO:0000256" key="6">
    <source>
        <dbReference type="ARBA" id="ARBA00022605"/>
    </source>
</evidence>
<dbReference type="SUPFAM" id="SSF51366">
    <property type="entry name" value="Ribulose-phoshate binding barrel"/>
    <property type="match status" value="1"/>
</dbReference>
<reference evidence="13 14" key="1">
    <citation type="submission" date="2019-07" db="EMBL/GenBank/DDBJ databases">
        <authorList>
            <person name="Friedrich A."/>
            <person name="Schacherer J."/>
        </authorList>
    </citation>
    <scope>NUCLEOTIDE SEQUENCE [LARGE SCALE GENOMIC DNA]</scope>
</reference>
<dbReference type="InterPro" id="IPR013785">
    <property type="entry name" value="Aldolase_TIM"/>
</dbReference>
<evidence type="ECO:0000313" key="13">
    <source>
        <dbReference type="EMBL" id="VUG18892.1"/>
    </source>
</evidence>
<gene>
    <name evidence="13" type="primary">HIS6</name>
    <name evidence="13" type="ORF">DEBR0S4_05072G</name>
</gene>
<keyword evidence="8 12" id="KW-0413">Isomerase</keyword>
<dbReference type="FunFam" id="3.20.20.70:FF:000110">
    <property type="entry name" value="1-(5-phosphoribosyl)-5-[(5-phosphoribosylamino)methylideneamino] imidazole-4-carboxamide isomerase, chloroplastic"/>
    <property type="match status" value="1"/>
</dbReference>
<proteinExistence type="inferred from homology"/>